<protein>
    <recommendedName>
        <fullName evidence="2">FAS1 domain-containing protein</fullName>
    </recommendedName>
</protein>
<proteinExistence type="predicted"/>
<dbReference type="Gene3D" id="2.30.180.10">
    <property type="entry name" value="FAS1 domain"/>
    <property type="match status" value="1"/>
</dbReference>
<name>A0ABM9AYM5_9BACT</name>
<keyword evidence="4" id="KW-1185">Reference proteome</keyword>
<feature type="chain" id="PRO_5045431161" description="FAS1 domain-containing protein" evidence="1">
    <location>
        <begin position="23"/>
        <end position="170"/>
    </location>
</feature>
<evidence type="ECO:0000313" key="3">
    <source>
        <dbReference type="EMBL" id="CAH0999859.1"/>
    </source>
</evidence>
<reference evidence="3" key="1">
    <citation type="submission" date="2021-12" db="EMBL/GenBank/DDBJ databases">
        <authorList>
            <person name="Rodrigo-Torres L."/>
            <person name="Arahal R. D."/>
            <person name="Lucena T."/>
        </authorList>
    </citation>
    <scope>NUCLEOTIDE SEQUENCE</scope>
    <source>
        <strain evidence="3">CECT 8419</strain>
    </source>
</reference>
<dbReference type="InterPro" id="IPR036378">
    <property type="entry name" value="FAS1_dom_sf"/>
</dbReference>
<dbReference type="InterPro" id="IPR050904">
    <property type="entry name" value="Adhesion/Biosynth-related"/>
</dbReference>
<dbReference type="SUPFAM" id="SSF82153">
    <property type="entry name" value="FAS1 domain"/>
    <property type="match status" value="1"/>
</dbReference>
<evidence type="ECO:0000259" key="2">
    <source>
        <dbReference type="PROSITE" id="PS50213"/>
    </source>
</evidence>
<organism evidence="3 4">
    <name type="scientific">Neolewinella maritima</name>
    <dbReference type="NCBI Taxonomy" id="1383882"/>
    <lineage>
        <taxon>Bacteria</taxon>
        <taxon>Pseudomonadati</taxon>
        <taxon>Bacteroidota</taxon>
        <taxon>Saprospiria</taxon>
        <taxon>Saprospirales</taxon>
        <taxon>Lewinellaceae</taxon>
        <taxon>Neolewinella</taxon>
    </lineage>
</organism>
<dbReference type="PANTHER" id="PTHR10900:SF77">
    <property type="entry name" value="FI19380P1"/>
    <property type="match status" value="1"/>
</dbReference>
<comment type="caution">
    <text evidence="3">The sequence shown here is derived from an EMBL/GenBank/DDBJ whole genome shotgun (WGS) entry which is preliminary data.</text>
</comment>
<dbReference type="RefSeq" id="WP_238750046.1">
    <property type="nucleotide sequence ID" value="NZ_CAKLPZ010000001.1"/>
</dbReference>
<dbReference type="PANTHER" id="PTHR10900">
    <property type="entry name" value="PERIOSTIN-RELATED"/>
    <property type="match status" value="1"/>
</dbReference>
<dbReference type="EMBL" id="CAKLPZ010000001">
    <property type="protein sequence ID" value="CAH0999859.1"/>
    <property type="molecule type" value="Genomic_DNA"/>
</dbReference>
<feature type="signal peptide" evidence="1">
    <location>
        <begin position="1"/>
        <end position="22"/>
    </location>
</feature>
<gene>
    <name evidence="3" type="ORF">LEM8419_01134</name>
</gene>
<dbReference type="PROSITE" id="PS50213">
    <property type="entry name" value="FAS1"/>
    <property type="match status" value="1"/>
</dbReference>
<dbReference type="Proteomes" id="UP000837803">
    <property type="component" value="Unassembled WGS sequence"/>
</dbReference>
<evidence type="ECO:0000256" key="1">
    <source>
        <dbReference type="SAM" id="SignalP"/>
    </source>
</evidence>
<feature type="domain" description="FAS1" evidence="2">
    <location>
        <begin position="43"/>
        <end position="157"/>
    </location>
</feature>
<dbReference type="Pfam" id="PF02469">
    <property type="entry name" value="Fasciclin"/>
    <property type="match status" value="1"/>
</dbReference>
<dbReference type="SMART" id="SM00554">
    <property type="entry name" value="FAS1"/>
    <property type="match status" value="1"/>
</dbReference>
<dbReference type="InterPro" id="IPR000782">
    <property type="entry name" value="FAS1_domain"/>
</dbReference>
<sequence length="170" mass="17877">MKSLFSFLLLLAATIFSTGLHAQEEVPTPTDVEPQEEAYAEAEQTIGQTVGQNAQTTTLSTALNSAGMTADLDADGSFILLAPTDAAFAALPDGLVDALLLPENSESLTALLSYHFINSADPESSDTMSRVLEEGQVNVGENLTASNGVVYLIDQVLIPEGFDVEALLGE</sequence>
<keyword evidence="1" id="KW-0732">Signal</keyword>
<accession>A0ABM9AYM5</accession>
<evidence type="ECO:0000313" key="4">
    <source>
        <dbReference type="Proteomes" id="UP000837803"/>
    </source>
</evidence>